<dbReference type="InterPro" id="IPR000524">
    <property type="entry name" value="Tscrpt_reg_HTH_GntR"/>
</dbReference>
<dbReference type="InterPro" id="IPR036390">
    <property type="entry name" value="WH_DNA-bd_sf"/>
</dbReference>
<dbReference type="CDD" id="cd07377">
    <property type="entry name" value="WHTH_GntR"/>
    <property type="match status" value="1"/>
</dbReference>
<protein>
    <submittedName>
        <fullName evidence="5">DNA-binding transcriptional regulator, GntR family</fullName>
    </submittedName>
</protein>
<dbReference type="SUPFAM" id="SSF48008">
    <property type="entry name" value="GntR ligand-binding domain-like"/>
    <property type="match status" value="1"/>
</dbReference>
<dbReference type="InterPro" id="IPR008920">
    <property type="entry name" value="TF_FadR/GntR_C"/>
</dbReference>
<evidence type="ECO:0000313" key="5">
    <source>
        <dbReference type="EMBL" id="SMF02433.1"/>
    </source>
</evidence>
<dbReference type="PANTHER" id="PTHR43537:SF24">
    <property type="entry name" value="GLUCONATE OPERON TRANSCRIPTIONAL REPRESSOR"/>
    <property type="match status" value="1"/>
</dbReference>
<accession>A0A1X7CSR5</accession>
<dbReference type="GO" id="GO:0003677">
    <property type="term" value="F:DNA binding"/>
    <property type="evidence" value="ECO:0007669"/>
    <property type="project" value="UniProtKB-KW"/>
</dbReference>
<dbReference type="Pfam" id="PF00392">
    <property type="entry name" value="GntR"/>
    <property type="match status" value="1"/>
</dbReference>
<keyword evidence="2 5" id="KW-0238">DNA-binding</keyword>
<evidence type="ECO:0000259" key="4">
    <source>
        <dbReference type="PROSITE" id="PS50949"/>
    </source>
</evidence>
<feature type="domain" description="HTH gntR-type" evidence="4">
    <location>
        <begin position="16"/>
        <end position="83"/>
    </location>
</feature>
<dbReference type="Pfam" id="PF07729">
    <property type="entry name" value="FCD"/>
    <property type="match status" value="1"/>
</dbReference>
<dbReference type="Gene3D" id="1.20.120.530">
    <property type="entry name" value="GntR ligand-binding domain-like"/>
    <property type="match status" value="1"/>
</dbReference>
<gene>
    <name evidence="5" type="ORF">SAMN02982989_4531</name>
</gene>
<sequence>MGGEDALLPVEPVFLKSLRDHVYSLVRDAIVSGRLKGGEKLNERQLASQLGISTTPLKEALRVLEAEGLVRSEPRRGIYVTFNAAQAEEMMLARAAIESMIARQAAKRVNEDQIARMRALLVEMRAGLETVDVLQLIALNERFHNVIHEASGCDYLRRLQSGQNIYNHTARLSVLSEERERFLAVEEHEAIASAIAAREPDLAERLMRDHVIRSGEKHLVRVSQAGN</sequence>
<evidence type="ECO:0000256" key="2">
    <source>
        <dbReference type="ARBA" id="ARBA00023125"/>
    </source>
</evidence>
<dbReference type="SUPFAM" id="SSF46785">
    <property type="entry name" value="Winged helix' DNA-binding domain"/>
    <property type="match status" value="1"/>
</dbReference>
<dbReference type="PROSITE" id="PS50949">
    <property type="entry name" value="HTH_GNTR"/>
    <property type="match status" value="1"/>
</dbReference>
<proteinExistence type="predicted"/>
<dbReference type="SMART" id="SM00345">
    <property type="entry name" value="HTH_GNTR"/>
    <property type="match status" value="1"/>
</dbReference>
<dbReference type="AlphaFoldDB" id="A0A1X7CSR5"/>
<dbReference type="EMBL" id="FXAF01000002">
    <property type="protein sequence ID" value="SMF02433.1"/>
    <property type="molecule type" value="Genomic_DNA"/>
</dbReference>
<organism evidence="5 6">
    <name type="scientific">Xaviernesmea oryzae</name>
    <dbReference type="NCBI Taxonomy" id="464029"/>
    <lineage>
        <taxon>Bacteria</taxon>
        <taxon>Pseudomonadati</taxon>
        <taxon>Pseudomonadota</taxon>
        <taxon>Alphaproteobacteria</taxon>
        <taxon>Hyphomicrobiales</taxon>
        <taxon>Rhizobiaceae</taxon>
        <taxon>Rhizobium/Agrobacterium group</taxon>
        <taxon>Xaviernesmea</taxon>
    </lineage>
</organism>
<dbReference type="RefSeq" id="WP_200814010.1">
    <property type="nucleotide sequence ID" value="NZ_FXAF01000002.1"/>
</dbReference>
<dbReference type="InterPro" id="IPR011711">
    <property type="entry name" value="GntR_C"/>
</dbReference>
<keyword evidence="3" id="KW-0804">Transcription</keyword>
<dbReference type="InterPro" id="IPR036388">
    <property type="entry name" value="WH-like_DNA-bd_sf"/>
</dbReference>
<evidence type="ECO:0000256" key="1">
    <source>
        <dbReference type="ARBA" id="ARBA00023015"/>
    </source>
</evidence>
<evidence type="ECO:0000256" key="3">
    <source>
        <dbReference type="ARBA" id="ARBA00023163"/>
    </source>
</evidence>
<evidence type="ECO:0000313" key="6">
    <source>
        <dbReference type="Proteomes" id="UP000192903"/>
    </source>
</evidence>
<dbReference type="Gene3D" id="1.10.10.10">
    <property type="entry name" value="Winged helix-like DNA-binding domain superfamily/Winged helix DNA-binding domain"/>
    <property type="match status" value="1"/>
</dbReference>
<dbReference type="STRING" id="464029.SAMN02982989_4531"/>
<reference evidence="6" key="1">
    <citation type="submission" date="2017-04" db="EMBL/GenBank/DDBJ databases">
        <authorList>
            <person name="Varghese N."/>
            <person name="Submissions S."/>
        </authorList>
    </citation>
    <scope>NUCLEOTIDE SEQUENCE [LARGE SCALE GENOMIC DNA]</scope>
    <source>
        <strain evidence="6">B4P</strain>
    </source>
</reference>
<dbReference type="Proteomes" id="UP000192903">
    <property type="component" value="Unassembled WGS sequence"/>
</dbReference>
<keyword evidence="6" id="KW-1185">Reference proteome</keyword>
<dbReference type="SMART" id="SM00895">
    <property type="entry name" value="FCD"/>
    <property type="match status" value="1"/>
</dbReference>
<keyword evidence="1" id="KW-0805">Transcription regulation</keyword>
<dbReference type="PRINTS" id="PR00035">
    <property type="entry name" value="HTHGNTR"/>
</dbReference>
<name>A0A1X7CSR5_9HYPH</name>
<dbReference type="GO" id="GO:0003700">
    <property type="term" value="F:DNA-binding transcription factor activity"/>
    <property type="evidence" value="ECO:0007669"/>
    <property type="project" value="InterPro"/>
</dbReference>
<dbReference type="PANTHER" id="PTHR43537">
    <property type="entry name" value="TRANSCRIPTIONAL REGULATOR, GNTR FAMILY"/>
    <property type="match status" value="1"/>
</dbReference>